<dbReference type="PANTHER" id="PTHR24248">
    <property type="entry name" value="ADRENERGIC RECEPTOR-RELATED G-PROTEIN COUPLED RECEPTOR"/>
    <property type="match status" value="1"/>
</dbReference>
<comment type="subcellular location">
    <subcellularLocation>
        <location evidence="1">Cell membrane</location>
        <topology evidence="1">Multi-pass membrane protein</topology>
    </subcellularLocation>
</comment>
<keyword evidence="5 9" id="KW-0297">G-protein coupled receptor</keyword>
<feature type="domain" description="G-protein coupled receptors family 1 profile" evidence="11">
    <location>
        <begin position="136"/>
        <end position="504"/>
    </location>
</feature>
<keyword evidence="3 9" id="KW-0812">Transmembrane</keyword>
<feature type="transmembrane region" description="Helical" evidence="10">
    <location>
        <begin position="156"/>
        <end position="175"/>
    </location>
</feature>
<dbReference type="SUPFAM" id="SSF81321">
    <property type="entry name" value="Family A G protein-coupled receptor-like"/>
    <property type="match status" value="1"/>
</dbReference>
<accession>A0AAV2HVZ1</accession>
<evidence type="ECO:0000259" key="11">
    <source>
        <dbReference type="PROSITE" id="PS50262"/>
    </source>
</evidence>
<evidence type="ECO:0000256" key="4">
    <source>
        <dbReference type="ARBA" id="ARBA00022989"/>
    </source>
</evidence>
<dbReference type="GO" id="GO:0004930">
    <property type="term" value="F:G protein-coupled receptor activity"/>
    <property type="evidence" value="ECO:0007669"/>
    <property type="project" value="UniProtKB-KW"/>
</dbReference>
<keyword evidence="8 9" id="KW-0807">Transducer</keyword>
<feature type="transmembrane region" description="Helical" evidence="10">
    <location>
        <begin position="235"/>
        <end position="257"/>
    </location>
</feature>
<proteinExistence type="inferred from homology"/>
<evidence type="ECO:0000256" key="6">
    <source>
        <dbReference type="ARBA" id="ARBA00023136"/>
    </source>
</evidence>
<feature type="transmembrane region" description="Helical" evidence="10">
    <location>
        <begin position="118"/>
        <end position="144"/>
    </location>
</feature>
<dbReference type="PRINTS" id="PR00237">
    <property type="entry name" value="GPCRRHODOPSN"/>
</dbReference>
<dbReference type="CDD" id="cd15331">
    <property type="entry name" value="7tmA_5-HT1A_invertebrates"/>
    <property type="match status" value="1"/>
</dbReference>
<keyword evidence="4 10" id="KW-1133">Transmembrane helix</keyword>
<protein>
    <recommendedName>
        <fullName evidence="11">G-protein coupled receptors family 1 profile domain-containing protein</fullName>
    </recommendedName>
</protein>
<evidence type="ECO:0000256" key="5">
    <source>
        <dbReference type="ARBA" id="ARBA00023040"/>
    </source>
</evidence>
<evidence type="ECO:0000256" key="3">
    <source>
        <dbReference type="ARBA" id="ARBA00022692"/>
    </source>
</evidence>
<feature type="transmembrane region" description="Helical" evidence="10">
    <location>
        <begin position="195"/>
        <end position="215"/>
    </location>
</feature>
<dbReference type="Gene3D" id="1.20.1070.10">
    <property type="entry name" value="Rhodopsin 7-helix transmembrane proteins"/>
    <property type="match status" value="1"/>
</dbReference>
<sequence length="530" mass="59330">MSITNLTSADVTSSGDGPLAQILVSKTMTPVRSDQFTPTTLKLPVQSYRTEEVTTTVATFDFNNTSGMLHHINYSQEWSIGNTTMYFTPTMVNTSKEGDIIPGFGGFGYHLPKYGEPVMVLICIILGGMILAIILGNIFVITAIVVEKSLQGVSNYLILSLATTDLLVAVLVMPISLINEISIHWFLGNTVCDMWVSMDVLCCTASILHLVAIAFDRYWAVSNIDYVRSRNARQILFMVAIVWMVSICISIPPLFGWRHDSDGPELSGQCLISQDHGYTIFSTVGAFYCPLVLMLIINFKIYRAARYRIRKKRFGGRPPKQASLHVPLPVVIMEASQRTNTRHSSGSDVSQDGISMYMPSCTNANDITRVEMESPLDAQENGQALLEQDSSLTRMLTNTLTVPACTMNVGLPRPGMASNNNISKRLRRGDKERYRREKMEMRRERKAARVLGIITGAFVVCWLPFFIVAVVTPMCGHYCNVPEYVVSLCLWLGYFNSLINPIIYTIFNPSFRIAFNKIFLRRIKSVNRLT</sequence>
<comment type="caution">
    <text evidence="12">The sequence shown here is derived from an EMBL/GenBank/DDBJ whole genome shotgun (WGS) entry which is preliminary data.</text>
</comment>
<evidence type="ECO:0000313" key="12">
    <source>
        <dbReference type="EMBL" id="CAL1537605.1"/>
    </source>
</evidence>
<gene>
    <name evidence="12" type="ORF">GSLYS_00011508001</name>
</gene>
<feature type="transmembrane region" description="Helical" evidence="10">
    <location>
        <begin position="448"/>
        <end position="472"/>
    </location>
</feature>
<keyword evidence="2" id="KW-1003">Cell membrane</keyword>
<feature type="transmembrane region" description="Helical" evidence="10">
    <location>
        <begin position="484"/>
        <end position="507"/>
    </location>
</feature>
<evidence type="ECO:0000256" key="2">
    <source>
        <dbReference type="ARBA" id="ARBA00022475"/>
    </source>
</evidence>
<comment type="similarity">
    <text evidence="9">Belongs to the G-protein coupled receptor 1 family.</text>
</comment>
<reference evidence="12 13" key="1">
    <citation type="submission" date="2024-04" db="EMBL/GenBank/DDBJ databases">
        <authorList>
            <consortium name="Genoscope - CEA"/>
            <person name="William W."/>
        </authorList>
    </citation>
    <scope>NUCLEOTIDE SEQUENCE [LARGE SCALE GENOMIC DNA]</scope>
</reference>
<keyword evidence="7 9" id="KW-0675">Receptor</keyword>
<organism evidence="12 13">
    <name type="scientific">Lymnaea stagnalis</name>
    <name type="common">Great pond snail</name>
    <name type="synonym">Helix stagnalis</name>
    <dbReference type="NCBI Taxonomy" id="6523"/>
    <lineage>
        <taxon>Eukaryota</taxon>
        <taxon>Metazoa</taxon>
        <taxon>Spiralia</taxon>
        <taxon>Lophotrochozoa</taxon>
        <taxon>Mollusca</taxon>
        <taxon>Gastropoda</taxon>
        <taxon>Heterobranchia</taxon>
        <taxon>Euthyneura</taxon>
        <taxon>Panpulmonata</taxon>
        <taxon>Hygrophila</taxon>
        <taxon>Lymnaeoidea</taxon>
        <taxon>Lymnaeidae</taxon>
        <taxon>Lymnaea</taxon>
    </lineage>
</organism>
<keyword evidence="13" id="KW-1185">Reference proteome</keyword>
<dbReference type="InterPro" id="IPR000276">
    <property type="entry name" value="GPCR_Rhodpsn"/>
</dbReference>
<evidence type="ECO:0000256" key="1">
    <source>
        <dbReference type="ARBA" id="ARBA00004651"/>
    </source>
</evidence>
<evidence type="ECO:0000256" key="7">
    <source>
        <dbReference type="ARBA" id="ARBA00023170"/>
    </source>
</evidence>
<evidence type="ECO:0000256" key="8">
    <source>
        <dbReference type="ARBA" id="ARBA00023224"/>
    </source>
</evidence>
<dbReference type="PROSITE" id="PS50262">
    <property type="entry name" value="G_PROTEIN_RECEP_F1_2"/>
    <property type="match status" value="1"/>
</dbReference>
<dbReference type="InterPro" id="IPR017452">
    <property type="entry name" value="GPCR_Rhodpsn_7TM"/>
</dbReference>
<dbReference type="EMBL" id="CAXITT010000268">
    <property type="protein sequence ID" value="CAL1537605.1"/>
    <property type="molecule type" value="Genomic_DNA"/>
</dbReference>
<feature type="transmembrane region" description="Helical" evidence="10">
    <location>
        <begin position="277"/>
        <end position="302"/>
    </location>
</feature>
<dbReference type="GO" id="GO:0071880">
    <property type="term" value="P:adenylate cyclase-activating adrenergic receptor signaling pathway"/>
    <property type="evidence" value="ECO:0007669"/>
    <property type="project" value="TreeGrafter"/>
</dbReference>
<dbReference type="AlphaFoldDB" id="A0AAV2HVZ1"/>
<evidence type="ECO:0000256" key="9">
    <source>
        <dbReference type="RuleBase" id="RU000688"/>
    </source>
</evidence>
<dbReference type="PROSITE" id="PS00237">
    <property type="entry name" value="G_PROTEIN_RECEP_F1_1"/>
    <property type="match status" value="1"/>
</dbReference>
<dbReference type="Pfam" id="PF00001">
    <property type="entry name" value="7tm_1"/>
    <property type="match status" value="1"/>
</dbReference>
<dbReference type="GO" id="GO:0043410">
    <property type="term" value="P:positive regulation of MAPK cascade"/>
    <property type="evidence" value="ECO:0007669"/>
    <property type="project" value="TreeGrafter"/>
</dbReference>
<evidence type="ECO:0000313" key="13">
    <source>
        <dbReference type="Proteomes" id="UP001497497"/>
    </source>
</evidence>
<dbReference type="GO" id="GO:0005886">
    <property type="term" value="C:plasma membrane"/>
    <property type="evidence" value="ECO:0007669"/>
    <property type="project" value="UniProtKB-SubCell"/>
</dbReference>
<name>A0AAV2HVZ1_LYMST</name>
<evidence type="ECO:0000256" key="10">
    <source>
        <dbReference type="SAM" id="Phobius"/>
    </source>
</evidence>
<dbReference type="Proteomes" id="UP001497497">
    <property type="component" value="Unassembled WGS sequence"/>
</dbReference>
<dbReference type="PANTHER" id="PTHR24248:SF200">
    <property type="entry name" value="5-HYDROXYTRYPTAMINE RECEPTOR 1B-LIKE ISOFORM X1"/>
    <property type="match status" value="1"/>
</dbReference>
<keyword evidence="6 10" id="KW-0472">Membrane</keyword>